<feature type="compositionally biased region" description="Basic and acidic residues" evidence="1">
    <location>
        <begin position="89"/>
        <end position="100"/>
    </location>
</feature>
<organism evidence="2 3">
    <name type="scientific">Gnomoniopsis smithogilvyi</name>
    <dbReference type="NCBI Taxonomy" id="1191159"/>
    <lineage>
        <taxon>Eukaryota</taxon>
        <taxon>Fungi</taxon>
        <taxon>Dikarya</taxon>
        <taxon>Ascomycota</taxon>
        <taxon>Pezizomycotina</taxon>
        <taxon>Sordariomycetes</taxon>
        <taxon>Sordariomycetidae</taxon>
        <taxon>Diaporthales</taxon>
        <taxon>Gnomoniaceae</taxon>
        <taxon>Gnomoniopsis</taxon>
    </lineage>
</organism>
<proteinExistence type="predicted"/>
<reference evidence="2" key="1">
    <citation type="submission" date="2022-10" db="EMBL/GenBank/DDBJ databases">
        <title>Tapping the CABI collections for fungal endophytes: first genome assemblies for Collariella, Neodidymelliopsis, Ascochyta clinopodiicola, Didymella pomorum, Didymosphaeria variabile, Neocosmospora piperis and Neocucurbitaria cava.</title>
        <authorList>
            <person name="Hill R."/>
        </authorList>
    </citation>
    <scope>NUCLEOTIDE SEQUENCE</scope>
    <source>
        <strain evidence="2">IMI 355082</strain>
    </source>
</reference>
<sequence>MELPNAGGGDMGGGGTWNGLPGSVPCLCPYILELLVGVELGVELAVRAFARGGEMGVGLAVRDFGGGGGRAGPGLEVGIGGSGFTGGRPWERSPKPRPDDFGSVGEKLGETGDSDPLAVFALRLEPPDEGAESRFGFLGDPEGDQGTAWRAKGRNVVQDEAGELIKVVGASPAVVL</sequence>
<protein>
    <submittedName>
        <fullName evidence="2">Uncharacterized protein</fullName>
    </submittedName>
</protein>
<keyword evidence="3" id="KW-1185">Reference proteome</keyword>
<dbReference type="AlphaFoldDB" id="A0A9W8YP84"/>
<comment type="caution">
    <text evidence="2">The sequence shown here is derived from an EMBL/GenBank/DDBJ whole genome shotgun (WGS) entry which is preliminary data.</text>
</comment>
<accession>A0A9W8YP84</accession>
<evidence type="ECO:0000313" key="3">
    <source>
        <dbReference type="Proteomes" id="UP001140453"/>
    </source>
</evidence>
<gene>
    <name evidence="2" type="ORF">N0V93_008481</name>
</gene>
<dbReference type="Proteomes" id="UP001140453">
    <property type="component" value="Unassembled WGS sequence"/>
</dbReference>
<evidence type="ECO:0000313" key="2">
    <source>
        <dbReference type="EMBL" id="KAJ4387878.1"/>
    </source>
</evidence>
<feature type="compositionally biased region" description="Gly residues" evidence="1">
    <location>
        <begin position="76"/>
        <end position="86"/>
    </location>
</feature>
<evidence type="ECO:0000256" key="1">
    <source>
        <dbReference type="SAM" id="MobiDB-lite"/>
    </source>
</evidence>
<name>A0A9W8YP84_9PEZI</name>
<dbReference type="EMBL" id="JAPEVB010000005">
    <property type="protein sequence ID" value="KAJ4387878.1"/>
    <property type="molecule type" value="Genomic_DNA"/>
</dbReference>
<feature type="region of interest" description="Disordered" evidence="1">
    <location>
        <begin position="76"/>
        <end position="113"/>
    </location>
</feature>